<dbReference type="OMA" id="FYMAPRC"/>
<proteinExistence type="predicted"/>
<dbReference type="EMBL" id="CM000764">
    <property type="protein sequence ID" value="EES08891.1"/>
    <property type="molecule type" value="Genomic_DNA"/>
</dbReference>
<feature type="transmembrane region" description="Helical" evidence="1">
    <location>
        <begin position="309"/>
        <end position="329"/>
    </location>
</feature>
<reference evidence="3 4" key="1">
    <citation type="journal article" date="2009" name="Nature">
        <title>The Sorghum bicolor genome and the diversification of grasses.</title>
        <authorList>
            <person name="Paterson A.H."/>
            <person name="Bowers J.E."/>
            <person name="Bruggmann R."/>
            <person name="Dubchak I."/>
            <person name="Grimwood J."/>
            <person name="Gundlach H."/>
            <person name="Haberer G."/>
            <person name="Hellsten U."/>
            <person name="Mitros T."/>
            <person name="Poliakov A."/>
            <person name="Schmutz J."/>
            <person name="Spannagl M."/>
            <person name="Tang H."/>
            <person name="Wang X."/>
            <person name="Wicker T."/>
            <person name="Bharti A.K."/>
            <person name="Chapman J."/>
            <person name="Feltus F.A."/>
            <person name="Gowik U."/>
            <person name="Grigoriev I.V."/>
            <person name="Lyons E."/>
            <person name="Maher C.A."/>
            <person name="Martis M."/>
            <person name="Narechania A."/>
            <person name="Otillar R.P."/>
            <person name="Penning B.W."/>
            <person name="Salamov A.A."/>
            <person name="Wang Y."/>
            <person name="Zhang L."/>
            <person name="Carpita N.C."/>
            <person name="Freeling M."/>
            <person name="Gingle A.R."/>
            <person name="Hash C.T."/>
            <person name="Keller B."/>
            <person name="Klein P."/>
            <person name="Kresovich S."/>
            <person name="McCann M.C."/>
            <person name="Ming R."/>
            <person name="Peterson D.G."/>
            <person name="Mehboob-ur-Rahman"/>
            <person name="Ware D."/>
            <person name="Westhoff P."/>
            <person name="Mayer K.F."/>
            <person name="Messing J."/>
            <person name="Rokhsar D.S."/>
        </authorList>
    </citation>
    <scope>NUCLEOTIDE SEQUENCE [LARGE SCALE GENOMIC DNA]</scope>
    <source>
        <strain evidence="4">cv. BTx623</strain>
    </source>
</reference>
<feature type="transmembrane region" description="Helical" evidence="1">
    <location>
        <begin position="341"/>
        <end position="363"/>
    </location>
</feature>
<protein>
    <recommendedName>
        <fullName evidence="2">DUF4220 domain-containing protein</fullName>
    </recommendedName>
</protein>
<keyword evidence="1" id="KW-0472">Membrane</keyword>
<dbReference type="InterPro" id="IPR007658">
    <property type="entry name" value="DUF594"/>
</dbReference>
<dbReference type="OrthoDB" id="688267at2759"/>
<organism evidence="3 4">
    <name type="scientific">Sorghum bicolor</name>
    <name type="common">Sorghum</name>
    <name type="synonym">Sorghum vulgare</name>
    <dbReference type="NCBI Taxonomy" id="4558"/>
    <lineage>
        <taxon>Eukaryota</taxon>
        <taxon>Viridiplantae</taxon>
        <taxon>Streptophyta</taxon>
        <taxon>Embryophyta</taxon>
        <taxon>Tracheophyta</taxon>
        <taxon>Spermatophyta</taxon>
        <taxon>Magnoliopsida</taxon>
        <taxon>Liliopsida</taxon>
        <taxon>Poales</taxon>
        <taxon>Poaceae</taxon>
        <taxon>PACMAD clade</taxon>
        <taxon>Panicoideae</taxon>
        <taxon>Andropogonodae</taxon>
        <taxon>Andropogoneae</taxon>
        <taxon>Sorghinae</taxon>
        <taxon>Sorghum</taxon>
    </lineage>
</organism>
<dbReference type="Pfam" id="PF04578">
    <property type="entry name" value="DUF594"/>
    <property type="match status" value="1"/>
</dbReference>
<reference evidence="4" key="2">
    <citation type="journal article" date="2018" name="Plant J.">
        <title>The Sorghum bicolor reference genome: improved assembly, gene annotations, a transcriptome atlas, and signatures of genome organization.</title>
        <authorList>
            <person name="McCormick R.F."/>
            <person name="Truong S.K."/>
            <person name="Sreedasyam A."/>
            <person name="Jenkins J."/>
            <person name="Shu S."/>
            <person name="Sims D."/>
            <person name="Kennedy M."/>
            <person name="Amirebrahimi M."/>
            <person name="Weers B.D."/>
            <person name="McKinley B."/>
            <person name="Mattison A."/>
            <person name="Morishige D.T."/>
            <person name="Grimwood J."/>
            <person name="Schmutz J."/>
            <person name="Mullet J.E."/>
        </authorList>
    </citation>
    <scope>NUCLEOTIDE SEQUENCE [LARGE SCALE GENOMIC DNA]</scope>
    <source>
        <strain evidence="4">cv. BTx623</strain>
    </source>
</reference>
<dbReference type="Proteomes" id="UP000000768">
    <property type="component" value="Chromosome 5"/>
</dbReference>
<dbReference type="KEGG" id="sbi:8079151"/>
<accession>C5Y6Y2</accession>
<keyword evidence="1" id="KW-0812">Transmembrane</keyword>
<dbReference type="Gramene" id="EES08891">
    <property type="protein sequence ID" value="EES08891"/>
    <property type="gene ID" value="SORBI_3005G196600"/>
</dbReference>
<sequence>MDLGHDAKEAWDEWEIHCLVLASLSLQVFLSLTADLRQRSASRVLCTLLWLAYLSADTVAVFVLGHLAVHAQAPRHELMLFWAPFMLVHLGGQDSITAFSKQDNELWTRHLLGLVTQTAVAGYVVSKSSWPDIRLRAAMVLMFLCGFFKYSGRTYCLYSASPKIVRASTMAGLWLIQSDLRHGQQASGNRTEVTYAKERFEVMFQADKCWEFIKDQTRFTSEVEDIMLVDTPVDDVLITIKSEELSDIVMEFKDMPDRCVAYQYVAAHLVQSYQWLYTKASLLKIVQDLDSETRADTLLHWLILVPFDLTYNLFQYISTAIALVLFVSAQKEGHHSKADIAVSYILLIGAIVLDLLPAFMSIVSYARKPLRPRSVYECAFFCVSSCIQPQGWRTIKQWSEELAQYSMIRRYTSLRGDHGCMSSIWKWILKCKPLGAWCVEFLDLARTPVSDDLKLFVLDKLLFLETRIQEWDFANFRGQRALGKWMDSHQVPVEEPERSCYAALHKSLSSGVEFPTSVLIWHIATEICYFSGDNGHGIENDETRTTTERKKRSRELSQYIMYLVFKCDVLLTSNSRYLHYRAVERLTEILLDQSATDNLDEKKAAIKVFDAMKEEQMQPLVLQSPEKEALYSLVLHRAHAVAQELTDIDDEADRWHLISEVWLEMFFYTAPRCGPDFHYEHLSTGGEFISHVLLLMRSLGPFMPKPAA</sequence>
<keyword evidence="1" id="KW-1133">Transmembrane helix</keyword>
<feature type="domain" description="DUF4220" evidence="2">
    <location>
        <begin position="50"/>
        <end position="409"/>
    </location>
</feature>
<name>C5Y6Y2_SORBI</name>
<dbReference type="InterPro" id="IPR025315">
    <property type="entry name" value="DUF4220"/>
</dbReference>
<dbReference type="eggNOG" id="ENOG502QQBP">
    <property type="taxonomic scope" value="Eukaryota"/>
</dbReference>
<evidence type="ECO:0000256" key="1">
    <source>
        <dbReference type="SAM" id="Phobius"/>
    </source>
</evidence>
<dbReference type="STRING" id="4558.C5Y6Y2"/>
<evidence type="ECO:0000259" key="2">
    <source>
        <dbReference type="Pfam" id="PF13968"/>
    </source>
</evidence>
<dbReference type="PANTHER" id="PTHR31325">
    <property type="entry name" value="OS01G0798800 PROTEIN-RELATED"/>
    <property type="match status" value="1"/>
</dbReference>
<evidence type="ECO:0000313" key="3">
    <source>
        <dbReference type="EMBL" id="EES08891.1"/>
    </source>
</evidence>
<dbReference type="InParanoid" id="C5Y6Y2"/>
<dbReference type="HOGENOM" id="CLU_009180_3_0_1"/>
<evidence type="ECO:0000313" key="4">
    <source>
        <dbReference type="Proteomes" id="UP000000768"/>
    </source>
</evidence>
<keyword evidence="4" id="KW-1185">Reference proteome</keyword>
<dbReference type="Pfam" id="PF13968">
    <property type="entry name" value="DUF4220"/>
    <property type="match status" value="1"/>
</dbReference>
<dbReference type="AlphaFoldDB" id="C5Y6Y2"/>
<gene>
    <name evidence="3" type="ORF">SORBI_3005G196600</name>
</gene>
<feature type="transmembrane region" description="Helical" evidence="1">
    <location>
        <begin position="44"/>
        <end position="67"/>
    </location>
</feature>